<dbReference type="OrthoDB" id="1747437at2759"/>
<dbReference type="GO" id="GO:0006355">
    <property type="term" value="P:regulation of DNA-templated transcription"/>
    <property type="evidence" value="ECO:0007669"/>
    <property type="project" value="InterPro"/>
</dbReference>
<dbReference type="InterPro" id="IPR036093">
    <property type="entry name" value="NAC_dom_sf"/>
</dbReference>
<dbReference type="InterPro" id="IPR003441">
    <property type="entry name" value="NAC-dom"/>
</dbReference>
<keyword evidence="2" id="KW-0238">DNA-binding</keyword>
<sequence length="291" mass="33253">MNSQTQSENVVVQQTQVAYDDAAYFNSFPIGFRFCPFDDELINGYLMKKVMNKPLPRNRIPEIELSKHNPEHLAGSTIPKTSRGPNDMKLDDWVLCRIYRKPDKSSTNEAPKRKRKGGDSSDGCEDSGPILNPTDNYNMPEMECNNDGKMDDYMYLSKKKKMDDNMGFINQSGETCGFVHNFSYQSNIRFVYEDPSSFAEPSVSSPMDFIEDMNQLSSCSTWPANDEFNLVINHENYDMLTQFDFLNDNHLNTVNFVPHELLSNTIEMPPLPGEPPLLEDHDATEMSPDPR</sequence>
<evidence type="ECO:0000313" key="8">
    <source>
        <dbReference type="Proteomes" id="UP001141806"/>
    </source>
</evidence>
<proteinExistence type="predicted"/>
<evidence type="ECO:0000313" key="7">
    <source>
        <dbReference type="EMBL" id="KAJ4975803.1"/>
    </source>
</evidence>
<evidence type="ECO:0000256" key="4">
    <source>
        <dbReference type="ARBA" id="ARBA00023242"/>
    </source>
</evidence>
<feature type="region of interest" description="Disordered" evidence="5">
    <location>
        <begin position="268"/>
        <end position="291"/>
    </location>
</feature>
<feature type="compositionally biased region" description="Basic and acidic residues" evidence="5">
    <location>
        <begin position="278"/>
        <end position="291"/>
    </location>
</feature>
<dbReference type="GO" id="GO:0003677">
    <property type="term" value="F:DNA binding"/>
    <property type="evidence" value="ECO:0007669"/>
    <property type="project" value="UniProtKB-KW"/>
</dbReference>
<evidence type="ECO:0000256" key="2">
    <source>
        <dbReference type="ARBA" id="ARBA00023125"/>
    </source>
</evidence>
<dbReference type="EMBL" id="JAMYWD010000003">
    <property type="protein sequence ID" value="KAJ4975803.1"/>
    <property type="molecule type" value="Genomic_DNA"/>
</dbReference>
<gene>
    <name evidence="7" type="ORF">NE237_000909</name>
</gene>
<accession>A0A9Q0KS61</accession>
<organism evidence="7 8">
    <name type="scientific">Protea cynaroides</name>
    <dbReference type="NCBI Taxonomy" id="273540"/>
    <lineage>
        <taxon>Eukaryota</taxon>
        <taxon>Viridiplantae</taxon>
        <taxon>Streptophyta</taxon>
        <taxon>Embryophyta</taxon>
        <taxon>Tracheophyta</taxon>
        <taxon>Spermatophyta</taxon>
        <taxon>Magnoliopsida</taxon>
        <taxon>Proteales</taxon>
        <taxon>Proteaceae</taxon>
        <taxon>Protea</taxon>
    </lineage>
</organism>
<dbReference type="Proteomes" id="UP001141806">
    <property type="component" value="Unassembled WGS sequence"/>
</dbReference>
<dbReference type="Gene3D" id="2.170.150.80">
    <property type="entry name" value="NAC domain"/>
    <property type="match status" value="1"/>
</dbReference>
<keyword evidence="4" id="KW-0539">Nucleus</keyword>
<feature type="domain" description="NAC" evidence="6">
    <location>
        <begin position="29"/>
        <end position="77"/>
    </location>
</feature>
<protein>
    <recommendedName>
        <fullName evidence="6">NAC domain-containing protein</fullName>
    </recommendedName>
</protein>
<comment type="caution">
    <text evidence="7">The sequence shown here is derived from an EMBL/GenBank/DDBJ whole genome shotgun (WGS) entry which is preliminary data.</text>
</comment>
<feature type="region of interest" description="Disordered" evidence="5">
    <location>
        <begin position="103"/>
        <end position="140"/>
    </location>
</feature>
<dbReference type="SUPFAM" id="SSF101941">
    <property type="entry name" value="NAC domain"/>
    <property type="match status" value="1"/>
</dbReference>
<keyword evidence="1" id="KW-0805">Transcription regulation</keyword>
<reference evidence="7" key="1">
    <citation type="journal article" date="2023" name="Plant J.">
        <title>The genome of the king protea, Protea cynaroides.</title>
        <authorList>
            <person name="Chang J."/>
            <person name="Duong T.A."/>
            <person name="Schoeman C."/>
            <person name="Ma X."/>
            <person name="Roodt D."/>
            <person name="Barker N."/>
            <person name="Li Z."/>
            <person name="Van de Peer Y."/>
            <person name="Mizrachi E."/>
        </authorList>
    </citation>
    <scope>NUCLEOTIDE SEQUENCE</scope>
    <source>
        <tissue evidence="7">Young leaves</tissue>
    </source>
</reference>
<dbReference type="PANTHER" id="PTHR31719">
    <property type="entry name" value="NAC TRANSCRIPTION FACTOR 56"/>
    <property type="match status" value="1"/>
</dbReference>
<evidence type="ECO:0000256" key="1">
    <source>
        <dbReference type="ARBA" id="ARBA00023015"/>
    </source>
</evidence>
<dbReference type="AlphaFoldDB" id="A0A9Q0KS61"/>
<evidence type="ECO:0000256" key="3">
    <source>
        <dbReference type="ARBA" id="ARBA00023163"/>
    </source>
</evidence>
<keyword evidence="3" id="KW-0804">Transcription</keyword>
<dbReference type="Pfam" id="PF02365">
    <property type="entry name" value="NAM"/>
    <property type="match status" value="1"/>
</dbReference>
<keyword evidence="8" id="KW-1185">Reference proteome</keyword>
<name>A0A9Q0KS61_9MAGN</name>
<evidence type="ECO:0000259" key="6">
    <source>
        <dbReference type="Pfam" id="PF02365"/>
    </source>
</evidence>
<dbReference type="PANTHER" id="PTHR31719:SF179">
    <property type="entry name" value="OS08G0148400 PROTEIN"/>
    <property type="match status" value="1"/>
</dbReference>
<evidence type="ECO:0000256" key="5">
    <source>
        <dbReference type="SAM" id="MobiDB-lite"/>
    </source>
</evidence>